<reference evidence="13 14" key="2">
    <citation type="submission" date="2021-10" db="EMBL/GenBank/DDBJ databases">
        <authorList>
            <person name="Piombo E."/>
        </authorList>
    </citation>
    <scope>NUCLEOTIDE SEQUENCE [LARGE SCALE GENOMIC DNA]</scope>
</reference>
<evidence type="ECO:0000256" key="4">
    <source>
        <dbReference type="ARBA" id="ARBA00022772"/>
    </source>
</evidence>
<keyword evidence="14" id="KW-1185">Reference proteome</keyword>
<keyword evidence="10" id="KW-1133">Transmembrane helix</keyword>
<evidence type="ECO:0000256" key="9">
    <source>
        <dbReference type="RuleBase" id="RU000672"/>
    </source>
</evidence>
<dbReference type="InterPro" id="IPR015798">
    <property type="entry name" value="Cu_amine_oxidase_C"/>
</dbReference>
<dbReference type="PRINTS" id="PR00766">
    <property type="entry name" value="CUDAOXIDASE"/>
</dbReference>
<evidence type="ECO:0000256" key="2">
    <source>
        <dbReference type="ARBA" id="ARBA00007983"/>
    </source>
</evidence>
<protein>
    <recommendedName>
        <fullName evidence="9">Amine oxidase</fullName>
        <ecNumber evidence="9">1.4.3.-</ecNumber>
    </recommendedName>
</protein>
<dbReference type="Gene3D" id="2.70.98.20">
    <property type="entry name" value="Copper amine oxidase, catalytic domain"/>
    <property type="match status" value="1"/>
</dbReference>
<feature type="active site" description="Schiff-base intermediate with substrate; via topaquinone" evidence="7">
    <location>
        <position position="520"/>
    </location>
</feature>
<evidence type="ECO:0000256" key="10">
    <source>
        <dbReference type="SAM" id="Phobius"/>
    </source>
</evidence>
<evidence type="ECO:0000256" key="3">
    <source>
        <dbReference type="ARBA" id="ARBA00022723"/>
    </source>
</evidence>
<comment type="caution">
    <text evidence="13">The sequence shown here is derived from an EMBL/GenBank/DDBJ whole genome shotgun (WGS) entry which is preliminary data.</text>
</comment>
<dbReference type="GO" id="GO:0008131">
    <property type="term" value="F:primary methylamine oxidase activity"/>
    <property type="evidence" value="ECO:0007669"/>
    <property type="project" value="InterPro"/>
</dbReference>
<dbReference type="InterPro" id="IPR015328">
    <property type="entry name" value="DUF1965"/>
</dbReference>
<feature type="domain" description="Copper amine oxidase catalytic" evidence="11">
    <location>
        <begin position="353"/>
        <end position="764"/>
    </location>
</feature>
<dbReference type="EC" id="1.4.3.-" evidence="9"/>
<comment type="similarity">
    <text evidence="2 9">Belongs to the copper/topaquinone oxidase family.</text>
</comment>
<dbReference type="SUPFAM" id="SSF54416">
    <property type="entry name" value="Amine oxidase N-terminal region"/>
    <property type="match status" value="2"/>
</dbReference>
<feature type="modified residue" description="2',4',5'-topaquinone" evidence="8">
    <location>
        <position position="520"/>
    </location>
</feature>
<dbReference type="PANTHER" id="PTHR10638">
    <property type="entry name" value="COPPER AMINE OXIDASE"/>
    <property type="match status" value="1"/>
</dbReference>
<keyword evidence="6 9" id="KW-0186">Copper</keyword>
<evidence type="ECO:0000256" key="7">
    <source>
        <dbReference type="PIRSR" id="PIRSR600269-50"/>
    </source>
</evidence>
<dbReference type="InterPro" id="IPR016182">
    <property type="entry name" value="Cu_amine_oxidase_N-reg"/>
</dbReference>
<dbReference type="InterPro" id="IPR036460">
    <property type="entry name" value="Cu_amine_oxidase_C_sf"/>
</dbReference>
<evidence type="ECO:0000313" key="14">
    <source>
        <dbReference type="Proteomes" id="UP000754883"/>
    </source>
</evidence>
<comment type="cofactor">
    <cofactor evidence="1">
        <name>Cu cation</name>
        <dbReference type="ChEBI" id="CHEBI:23378"/>
    </cofactor>
</comment>
<dbReference type="Pfam" id="PF09248">
    <property type="entry name" value="DUF1965"/>
    <property type="match status" value="1"/>
</dbReference>
<dbReference type="GO" id="GO:0005886">
    <property type="term" value="C:plasma membrane"/>
    <property type="evidence" value="ECO:0007669"/>
    <property type="project" value="TreeGrafter"/>
</dbReference>
<dbReference type="Gene3D" id="3.10.450.40">
    <property type="match status" value="2"/>
</dbReference>
<keyword evidence="5 9" id="KW-0560">Oxidoreductase</keyword>
<proteinExistence type="inferred from homology"/>
<evidence type="ECO:0000259" key="12">
    <source>
        <dbReference type="Pfam" id="PF09248"/>
    </source>
</evidence>
<keyword evidence="10" id="KW-0472">Membrane</keyword>
<feature type="domain" description="DUF1965" evidence="12">
    <location>
        <begin position="274"/>
        <end position="335"/>
    </location>
</feature>
<feature type="transmembrane region" description="Helical" evidence="10">
    <location>
        <begin position="25"/>
        <end position="47"/>
    </location>
</feature>
<accession>A0A9N9UDA9</accession>
<evidence type="ECO:0000259" key="11">
    <source>
        <dbReference type="Pfam" id="PF01179"/>
    </source>
</evidence>
<keyword evidence="3 9" id="KW-0479">Metal-binding</keyword>
<dbReference type="Proteomes" id="UP000754883">
    <property type="component" value="Unassembled WGS sequence"/>
</dbReference>
<feature type="active site" description="Proton acceptor" evidence="7">
    <location>
        <position position="427"/>
    </location>
</feature>
<evidence type="ECO:0000256" key="5">
    <source>
        <dbReference type="ARBA" id="ARBA00023002"/>
    </source>
</evidence>
<evidence type="ECO:0000256" key="8">
    <source>
        <dbReference type="PIRSR" id="PIRSR600269-51"/>
    </source>
</evidence>
<dbReference type="SUPFAM" id="SSF49998">
    <property type="entry name" value="Amine oxidase catalytic domain"/>
    <property type="match status" value="1"/>
</dbReference>
<evidence type="ECO:0000256" key="1">
    <source>
        <dbReference type="ARBA" id="ARBA00001935"/>
    </source>
</evidence>
<dbReference type="GO" id="GO:0005507">
    <property type="term" value="F:copper ion binding"/>
    <property type="evidence" value="ECO:0007669"/>
    <property type="project" value="InterPro"/>
</dbReference>
<keyword evidence="10" id="KW-0812">Transmembrane</keyword>
<dbReference type="GO" id="GO:0009308">
    <property type="term" value="P:amine metabolic process"/>
    <property type="evidence" value="ECO:0007669"/>
    <property type="project" value="UniProtKB-UniRule"/>
</dbReference>
<organism evidence="13 14">
    <name type="scientific">Clonostachys byssicola</name>
    <dbReference type="NCBI Taxonomy" id="160290"/>
    <lineage>
        <taxon>Eukaryota</taxon>
        <taxon>Fungi</taxon>
        <taxon>Dikarya</taxon>
        <taxon>Ascomycota</taxon>
        <taxon>Pezizomycotina</taxon>
        <taxon>Sordariomycetes</taxon>
        <taxon>Hypocreomycetidae</taxon>
        <taxon>Hypocreales</taxon>
        <taxon>Bionectriaceae</taxon>
        <taxon>Clonostachys</taxon>
    </lineage>
</organism>
<dbReference type="GO" id="GO:0048038">
    <property type="term" value="F:quinone binding"/>
    <property type="evidence" value="ECO:0007669"/>
    <property type="project" value="InterPro"/>
</dbReference>
<reference evidence="14" key="1">
    <citation type="submission" date="2019-06" db="EMBL/GenBank/DDBJ databases">
        <authorList>
            <person name="Broberg M."/>
        </authorList>
    </citation>
    <scope>NUCLEOTIDE SEQUENCE [LARGE SCALE GENOMIC DNA]</scope>
</reference>
<name>A0A9N9UDA9_9HYPO</name>
<gene>
    <name evidence="13" type="ORF">CBYS24578_00016538</name>
</gene>
<dbReference type="OrthoDB" id="3341590at2759"/>
<dbReference type="PANTHER" id="PTHR10638:SF20">
    <property type="entry name" value="AMINE OXIDASE"/>
    <property type="match status" value="1"/>
</dbReference>
<dbReference type="AlphaFoldDB" id="A0A9N9UDA9"/>
<sequence length="812" mass="92204">MDGNMPRWYSVDSINTAKRRPAFGLWWLAVKCTWAIALTGFLANIVLNMSGYQVRLTATQERQKCTTCGLYDPAVAIDAPNPNVWAPITSDDNTAIWAWLHDPIRGLNLTEPTVAKINDNMVYSIDTLPPNKTDVIFFLDGSGPKPDSWARVMIYEGGKAEPVAQEYMVGPLPVSDDTTIEPLDYIYNGGMGGSVPYNARAIDVSRMVVLDHILVPVMQDIVDITSTIFQGAAYYGFADTRSTVVPNFGTPVSFDGSEAHVNAVFHFPGSALFLIPIDFYVLIDWTGTDYTQWKLKGFVTKERFFPTVDELRKAYNLGELKQEFDQHKNYDWALVKYQSELGQRPLESRVAPQSLEIGGKRYKLDPKQNYVEYMGWSFYATYTKSLGLMFYDIRFNGERILYELSMQEAASQYGGFQPKAASTLFHDTAFSIGADVFPLVEGFDCPFGSTFWNMSFYDRNQTITHPNSLCLFEHDSGHPLSRHRAETFAAENENEWGFDNLGVVKSSALSVRFIATVGNYDYIFTYEFSQDGAIEISVRASGYLQASYYYKDQGRFGPRIQKATQGPIHDHIITFKADFDILDSNNSFEKTELKAVQQEQPWFPELGSFEQLQLEKTVLAKEEQLNWQSNGQTMYCVVHKNETNQWGEKRGYRIVPGKSNIHLSTLTSPWSRHNSAFLKSHLAVTRQHDTEQFANSINNANLPFKPQHDFLKFFNDESVDGEDLVVWFNLGMHHFTRSEDVPVTLFTEAVSSISLAPQNFFDRAQDGDLRNRRWYVPNKESGTLQTEDYGVELPNCAINLREPEIAKILAKE</sequence>
<dbReference type="InterPro" id="IPR000269">
    <property type="entry name" value="Cu_amine_oxidase"/>
</dbReference>
<keyword evidence="4 7" id="KW-0801">TPQ</keyword>
<evidence type="ECO:0000313" key="13">
    <source>
        <dbReference type="EMBL" id="CAG9988308.1"/>
    </source>
</evidence>
<dbReference type="EMBL" id="CABFNO020001448">
    <property type="protein sequence ID" value="CAG9988308.1"/>
    <property type="molecule type" value="Genomic_DNA"/>
</dbReference>
<dbReference type="Pfam" id="PF01179">
    <property type="entry name" value="Cu_amine_oxid"/>
    <property type="match status" value="1"/>
</dbReference>
<comment type="PTM">
    <text evidence="8 9">Topaquinone (TPQ) is generated by copper-dependent autoxidation of a specific tyrosyl residue.</text>
</comment>
<evidence type="ECO:0000256" key="6">
    <source>
        <dbReference type="ARBA" id="ARBA00023008"/>
    </source>
</evidence>
<comment type="cofactor">
    <cofactor evidence="9">
        <name>Cu cation</name>
        <dbReference type="ChEBI" id="CHEBI:23378"/>
    </cofactor>
    <text evidence="9">Contains 1 topaquinone per subunit.</text>
</comment>